<gene>
    <name evidence="8" type="ORF">DFP86_11510</name>
</gene>
<feature type="region of interest" description="Disordered" evidence="6">
    <location>
        <begin position="1"/>
        <end position="20"/>
    </location>
</feature>
<dbReference type="AlphaFoldDB" id="A0A4R7AYH8"/>
<reference evidence="8 9" key="1">
    <citation type="submission" date="2019-03" db="EMBL/GenBank/DDBJ databases">
        <title>Genomic Encyclopedia of Type Strains, Phase III (KMG-III): the genomes of soil and plant-associated and newly described type strains.</title>
        <authorList>
            <person name="Whitman W."/>
        </authorList>
    </citation>
    <scope>NUCLEOTIDE SEQUENCE [LARGE SCALE GENOMIC DNA]</scope>
    <source>
        <strain evidence="8 9">CECT 8976</strain>
    </source>
</reference>
<protein>
    <submittedName>
        <fullName evidence="8">AraC family transcriptional regulator</fullName>
    </submittedName>
</protein>
<dbReference type="InterPro" id="IPR011051">
    <property type="entry name" value="RmlC_Cupin_sf"/>
</dbReference>
<proteinExistence type="predicted"/>
<dbReference type="Proteomes" id="UP000295611">
    <property type="component" value="Unassembled WGS sequence"/>
</dbReference>
<evidence type="ECO:0000256" key="3">
    <source>
        <dbReference type="ARBA" id="ARBA00023125"/>
    </source>
</evidence>
<evidence type="ECO:0000313" key="8">
    <source>
        <dbReference type="EMBL" id="TDR72979.1"/>
    </source>
</evidence>
<keyword evidence="4" id="KW-0010">Activator</keyword>
<dbReference type="InterPro" id="IPR018060">
    <property type="entry name" value="HTH_AraC"/>
</dbReference>
<dbReference type="EMBL" id="SNZP01000015">
    <property type="protein sequence ID" value="TDR72979.1"/>
    <property type="molecule type" value="Genomic_DNA"/>
</dbReference>
<evidence type="ECO:0000256" key="1">
    <source>
        <dbReference type="ARBA" id="ARBA00022491"/>
    </source>
</evidence>
<name>A0A4R7AYH8_9NEIS</name>
<dbReference type="InterPro" id="IPR003313">
    <property type="entry name" value="AraC-bd"/>
</dbReference>
<evidence type="ECO:0000256" key="4">
    <source>
        <dbReference type="ARBA" id="ARBA00023159"/>
    </source>
</evidence>
<dbReference type="Gene3D" id="1.10.10.60">
    <property type="entry name" value="Homeodomain-like"/>
    <property type="match status" value="2"/>
</dbReference>
<dbReference type="PANTHER" id="PTHR11019">
    <property type="entry name" value="HTH-TYPE TRANSCRIPTIONAL REGULATOR NIMR"/>
    <property type="match status" value="1"/>
</dbReference>
<evidence type="ECO:0000256" key="6">
    <source>
        <dbReference type="SAM" id="MobiDB-lite"/>
    </source>
</evidence>
<dbReference type="PRINTS" id="PR00032">
    <property type="entry name" value="HTHARAC"/>
</dbReference>
<comment type="caution">
    <text evidence="8">The sequence shown here is derived from an EMBL/GenBank/DDBJ whole genome shotgun (WGS) entry which is preliminary data.</text>
</comment>
<organism evidence="8 9">
    <name type="scientific">Paludibacterium purpuratum</name>
    <dbReference type="NCBI Taxonomy" id="1144873"/>
    <lineage>
        <taxon>Bacteria</taxon>
        <taxon>Pseudomonadati</taxon>
        <taxon>Pseudomonadota</taxon>
        <taxon>Betaproteobacteria</taxon>
        <taxon>Neisseriales</taxon>
        <taxon>Chromobacteriaceae</taxon>
        <taxon>Paludibacterium</taxon>
    </lineage>
</organism>
<dbReference type="Pfam" id="PF02311">
    <property type="entry name" value="AraC_binding"/>
    <property type="match status" value="1"/>
</dbReference>
<dbReference type="Pfam" id="PF12833">
    <property type="entry name" value="HTH_18"/>
    <property type="match status" value="1"/>
</dbReference>
<keyword evidence="5" id="KW-0804">Transcription</keyword>
<evidence type="ECO:0000256" key="5">
    <source>
        <dbReference type="ARBA" id="ARBA00023163"/>
    </source>
</evidence>
<dbReference type="PROSITE" id="PS01124">
    <property type="entry name" value="HTH_ARAC_FAMILY_2"/>
    <property type="match status" value="1"/>
</dbReference>
<dbReference type="InterPro" id="IPR009057">
    <property type="entry name" value="Homeodomain-like_sf"/>
</dbReference>
<keyword evidence="2" id="KW-0805">Transcription regulation</keyword>
<dbReference type="SUPFAM" id="SSF46689">
    <property type="entry name" value="Homeodomain-like"/>
    <property type="match status" value="2"/>
</dbReference>
<dbReference type="FunFam" id="1.10.10.60:FF:000132">
    <property type="entry name" value="AraC family transcriptional regulator"/>
    <property type="match status" value="1"/>
</dbReference>
<dbReference type="InterPro" id="IPR014710">
    <property type="entry name" value="RmlC-like_jellyroll"/>
</dbReference>
<dbReference type="GO" id="GO:0043565">
    <property type="term" value="F:sequence-specific DNA binding"/>
    <property type="evidence" value="ECO:0007669"/>
    <property type="project" value="InterPro"/>
</dbReference>
<accession>A0A4R7AYH8</accession>
<keyword evidence="1" id="KW-0678">Repressor</keyword>
<dbReference type="PROSITE" id="PS00041">
    <property type="entry name" value="HTH_ARAC_FAMILY_1"/>
    <property type="match status" value="1"/>
</dbReference>
<dbReference type="GO" id="GO:0003700">
    <property type="term" value="F:DNA-binding transcription factor activity"/>
    <property type="evidence" value="ECO:0007669"/>
    <property type="project" value="InterPro"/>
</dbReference>
<evidence type="ECO:0000313" key="9">
    <source>
        <dbReference type="Proteomes" id="UP000295611"/>
    </source>
</evidence>
<dbReference type="InterPro" id="IPR018062">
    <property type="entry name" value="HTH_AraC-typ_CS"/>
</dbReference>
<evidence type="ECO:0000256" key="2">
    <source>
        <dbReference type="ARBA" id="ARBA00023015"/>
    </source>
</evidence>
<feature type="domain" description="HTH araC/xylS-type" evidence="7">
    <location>
        <begin position="141"/>
        <end position="241"/>
    </location>
</feature>
<dbReference type="InterPro" id="IPR020449">
    <property type="entry name" value="Tscrpt_reg_AraC-type_HTH"/>
</dbReference>
<sequence>MPNVTVMPLHHDRSAETGPHAHETGQLFVVRAGTLSVAADHVRWLVPAGCMGWVPPGCAHEARYPSVVEGVSAYVEFAWSSRNMPRTLKVVTLTPLVNESLVLALDEALPPARRELYWHVLADALTHLPAMAAGVRMPQNRRLLRVAQTLLAAPDDDAGLDVWALRADMSRSTFIRHFQAETGLGFGEWRQQLRVWHALGLLAEGRSVTEVALAVGYRSPSAFIQVFRRLHGVTPSAFSGRE</sequence>
<dbReference type="SMART" id="SM00342">
    <property type="entry name" value="HTH_ARAC"/>
    <property type="match status" value="1"/>
</dbReference>
<dbReference type="PANTHER" id="PTHR11019:SF159">
    <property type="entry name" value="TRANSCRIPTIONAL REGULATOR-RELATED"/>
    <property type="match status" value="1"/>
</dbReference>
<feature type="compositionally biased region" description="Basic and acidic residues" evidence="6">
    <location>
        <begin position="9"/>
        <end position="20"/>
    </location>
</feature>
<keyword evidence="3" id="KW-0238">DNA-binding</keyword>
<keyword evidence="9" id="KW-1185">Reference proteome</keyword>
<evidence type="ECO:0000259" key="7">
    <source>
        <dbReference type="PROSITE" id="PS01124"/>
    </source>
</evidence>
<dbReference type="Gene3D" id="2.60.120.10">
    <property type="entry name" value="Jelly Rolls"/>
    <property type="match status" value="1"/>
</dbReference>
<dbReference type="SUPFAM" id="SSF51182">
    <property type="entry name" value="RmlC-like cupins"/>
    <property type="match status" value="1"/>
</dbReference>